<evidence type="ECO:0000313" key="6">
    <source>
        <dbReference type="Proteomes" id="UP000750197"/>
    </source>
</evidence>
<gene>
    <name evidence="4" type="ORF">J9259_03270</name>
    <name evidence="5" type="ORF">KIY12_01690</name>
</gene>
<keyword evidence="2" id="KW-0067">ATP-binding</keyword>
<dbReference type="GO" id="GO:0005524">
    <property type="term" value="F:ATP binding"/>
    <property type="evidence" value="ECO:0007669"/>
    <property type="project" value="UniProtKB-KW"/>
</dbReference>
<dbReference type="Proteomes" id="UP000716004">
    <property type="component" value="Unassembled WGS sequence"/>
</dbReference>
<dbReference type="InterPro" id="IPR027417">
    <property type="entry name" value="P-loop_NTPase"/>
</dbReference>
<dbReference type="Pfam" id="PF06745">
    <property type="entry name" value="ATPase"/>
    <property type="match status" value="1"/>
</dbReference>
<sequence length="240" mass="27212">MRSTEMTEESRVKTYIEGFDEILGGGIPEGSVVLLCGQPGTMKSSVAFSILYNNSLHNQAETVYVSLEQRKNSLIRQMKSMGFDAETQNRIRIMDLSGIREELEKAETDETVISVLREYLQRTLKDSRCSIFVLDSLNVIDISAGHLSRRSQIFFLFEWLREMNMTSILISESSPEDIMEKGIEEGYLSDGIINLSLSSDDESAVARSIRCVKMRGTPHDTSFYSLQFRNGRFAVTESMR</sequence>
<organism evidence="5 6">
    <name type="scientific">Candidatus Sysuiplasma superficiale</name>
    <dbReference type="NCBI Taxonomy" id="2823368"/>
    <lineage>
        <taxon>Archaea</taxon>
        <taxon>Methanobacteriati</taxon>
        <taxon>Thermoplasmatota</taxon>
        <taxon>Thermoplasmata</taxon>
        <taxon>Candidatus Sysuiplasmatales</taxon>
        <taxon>Candidatus Sysuiplasmataceae</taxon>
        <taxon>Candidatus Sysuiplasma</taxon>
    </lineage>
</organism>
<dbReference type="Gene3D" id="3.40.50.300">
    <property type="entry name" value="P-loop containing nucleotide triphosphate hydrolases"/>
    <property type="match status" value="1"/>
</dbReference>
<evidence type="ECO:0000256" key="2">
    <source>
        <dbReference type="ARBA" id="ARBA00022840"/>
    </source>
</evidence>
<protein>
    <submittedName>
        <fullName evidence="4">AAA family ATPase</fullName>
    </submittedName>
    <submittedName>
        <fullName evidence="5">RAD55 family ATPase</fullName>
    </submittedName>
</protein>
<dbReference type="EMBL" id="JAHEAC010000007">
    <property type="protein sequence ID" value="MBX8643430.1"/>
    <property type="molecule type" value="Genomic_DNA"/>
</dbReference>
<dbReference type="EMBL" id="JAGVSJ010000005">
    <property type="protein sequence ID" value="MBX8631528.1"/>
    <property type="molecule type" value="Genomic_DNA"/>
</dbReference>
<evidence type="ECO:0000313" key="5">
    <source>
        <dbReference type="EMBL" id="MBX8643430.1"/>
    </source>
</evidence>
<reference evidence="5" key="1">
    <citation type="submission" date="2021-05" db="EMBL/GenBank/DDBJ databases">
        <title>Genomic insights into ecological role and evolution of a novel Thermoplasmata order Candidatus Sysuiplasmatales.</title>
        <authorList>
            <person name="Yuan Y."/>
        </authorList>
    </citation>
    <scope>NUCLEOTIDE SEQUENCE</scope>
    <source>
        <strain evidence="5">TUT19-bin139</strain>
        <strain evidence="4">YP2-bin.285</strain>
    </source>
</reference>
<evidence type="ECO:0000259" key="3">
    <source>
        <dbReference type="PROSITE" id="PS51146"/>
    </source>
</evidence>
<comment type="caution">
    <text evidence="5">The sequence shown here is derived from an EMBL/GenBank/DDBJ whole genome shotgun (WGS) entry which is preliminary data.</text>
</comment>
<dbReference type="InterPro" id="IPR010624">
    <property type="entry name" value="KaiC_dom"/>
</dbReference>
<dbReference type="PANTHER" id="PTHR43637:SF1">
    <property type="entry name" value="UPF0273 PROTEIN TM_0370"/>
    <property type="match status" value="1"/>
</dbReference>
<keyword evidence="1" id="KW-0547">Nucleotide-binding</keyword>
<evidence type="ECO:0000256" key="1">
    <source>
        <dbReference type="ARBA" id="ARBA00022741"/>
    </source>
</evidence>
<evidence type="ECO:0000313" key="4">
    <source>
        <dbReference type="EMBL" id="MBX8631528.1"/>
    </source>
</evidence>
<accession>A0A8J7YMF9</accession>
<dbReference type="InterPro" id="IPR014774">
    <property type="entry name" value="KaiC-like_dom"/>
</dbReference>
<name>A0A8J7YMF9_9ARCH</name>
<dbReference type="AlphaFoldDB" id="A0A8J7YMF9"/>
<proteinExistence type="predicted"/>
<feature type="domain" description="KaiC" evidence="3">
    <location>
        <begin position="10"/>
        <end position="240"/>
    </location>
</feature>
<dbReference type="Proteomes" id="UP000750197">
    <property type="component" value="Unassembled WGS sequence"/>
</dbReference>
<dbReference type="PANTHER" id="PTHR43637">
    <property type="entry name" value="UPF0273 PROTEIN TM_0370"/>
    <property type="match status" value="1"/>
</dbReference>
<dbReference type="PROSITE" id="PS51146">
    <property type="entry name" value="KAIC"/>
    <property type="match status" value="1"/>
</dbReference>
<dbReference type="SUPFAM" id="SSF52540">
    <property type="entry name" value="P-loop containing nucleoside triphosphate hydrolases"/>
    <property type="match status" value="1"/>
</dbReference>